<keyword evidence="1" id="KW-1133">Transmembrane helix</keyword>
<sequence>MIKMLFYFLYSGYIILLIGLLGGRISGNVDMLKFSVTCLIVCLFDFLISYLVVFKSKLNSQEIGHNQQHFKKVIKLLIIPLVIIYFVNFLT</sequence>
<keyword evidence="1" id="KW-0812">Transmembrane</keyword>
<feature type="transmembrane region" description="Helical" evidence="1">
    <location>
        <begin position="31"/>
        <end position="53"/>
    </location>
</feature>
<proteinExistence type="predicted"/>
<gene>
    <name evidence="2" type="ORF">DXB31_10300</name>
</gene>
<name>A0A3E5FPJ8_9FIRM</name>
<reference evidence="2 3" key="1">
    <citation type="submission" date="2018-08" db="EMBL/GenBank/DDBJ databases">
        <title>A genome reference for cultivated species of the human gut microbiota.</title>
        <authorList>
            <person name="Zou Y."/>
            <person name="Xue W."/>
            <person name="Luo G."/>
        </authorList>
    </citation>
    <scope>NUCLEOTIDE SEQUENCE [LARGE SCALE GENOMIC DNA]</scope>
    <source>
        <strain evidence="2 3">OM02-6</strain>
    </source>
</reference>
<comment type="caution">
    <text evidence="2">The sequence shown here is derived from an EMBL/GenBank/DDBJ whole genome shotgun (WGS) entry which is preliminary data.</text>
</comment>
<feature type="transmembrane region" description="Helical" evidence="1">
    <location>
        <begin position="73"/>
        <end position="90"/>
    </location>
</feature>
<evidence type="ECO:0000313" key="3">
    <source>
        <dbReference type="Proteomes" id="UP000261087"/>
    </source>
</evidence>
<evidence type="ECO:0000256" key="1">
    <source>
        <dbReference type="SAM" id="Phobius"/>
    </source>
</evidence>
<evidence type="ECO:0000313" key="2">
    <source>
        <dbReference type="EMBL" id="RGO07231.1"/>
    </source>
</evidence>
<organism evidence="2 3">
    <name type="scientific">Thomasclavelia spiroformis</name>
    <dbReference type="NCBI Taxonomy" id="29348"/>
    <lineage>
        <taxon>Bacteria</taxon>
        <taxon>Bacillati</taxon>
        <taxon>Bacillota</taxon>
        <taxon>Erysipelotrichia</taxon>
        <taxon>Erysipelotrichales</taxon>
        <taxon>Coprobacillaceae</taxon>
        <taxon>Thomasclavelia</taxon>
    </lineage>
</organism>
<accession>A0A3E5FPJ8</accession>
<keyword evidence="1" id="KW-0472">Membrane</keyword>
<dbReference type="RefSeq" id="WP_039904095.1">
    <property type="nucleotide sequence ID" value="NZ_CATZTT010000056.1"/>
</dbReference>
<feature type="transmembrane region" description="Helical" evidence="1">
    <location>
        <begin position="7"/>
        <end position="25"/>
    </location>
</feature>
<dbReference type="Proteomes" id="UP000261087">
    <property type="component" value="Unassembled WGS sequence"/>
</dbReference>
<protein>
    <submittedName>
        <fullName evidence="2">Uncharacterized protein</fullName>
    </submittedName>
</protein>
<dbReference type="AlphaFoldDB" id="A0A3E5FPJ8"/>
<dbReference type="EMBL" id="QSVF01000033">
    <property type="protein sequence ID" value="RGO07231.1"/>
    <property type="molecule type" value="Genomic_DNA"/>
</dbReference>